<evidence type="ECO:0000256" key="1">
    <source>
        <dbReference type="SAM" id="MobiDB-lite"/>
    </source>
</evidence>
<dbReference type="InterPro" id="IPR024465">
    <property type="entry name" value="DUF2399"/>
</dbReference>
<feature type="compositionally biased region" description="Acidic residues" evidence="1">
    <location>
        <begin position="218"/>
        <end position="227"/>
    </location>
</feature>
<dbReference type="InterPro" id="IPR013495">
    <property type="entry name" value="CHP02679"/>
</dbReference>
<name>A0A0S4UFZ8_RALSL</name>
<sequence length="434" mass="47384">MSSSEAKLQRLLGGPALLPLRQRLRHHFERQNDGETRATLQLTQLRAGEHEALALLTGRTSRPTRSMRIDITQIDAALQTAGICRSLREALERLDGPILNRAAARAAIQAAWSEVTQGREVDARLQAWLDTPAAGPQLKRLAKQNTAAAKTLLRQADAVLRGLPAVGLARAQLAAQTLGNAHALDAGQPVASIVLAAWRCAEAAMASSRQEEPTDPEREFDDDEAEDRDDKARLAHERTRDIWARAGVLVNELARPALMLNLPIADHVTPSWTAGEPAYLSLRQLVRTPPAWTVKGTPVFVCENPNLLAIAADRLGARCAPLVCTDGMPAAAQRALLTQLLHAGARLYYHGDFDWPGLRIANHVIRTWRAIPWRLAASDYKAAVKAAPHVRRDLDETDAVAVWDPLLTPAMRDHGLSIAEEAVADGLIEDLRLP</sequence>
<evidence type="ECO:0000259" key="2">
    <source>
        <dbReference type="Pfam" id="PF09664"/>
    </source>
</evidence>
<dbReference type="EMBL" id="LN899821">
    <property type="protein sequence ID" value="CUV21139.1"/>
    <property type="molecule type" value="Genomic_DNA"/>
</dbReference>
<reference evidence="4" key="1">
    <citation type="submission" date="2015-10" db="EMBL/GenBank/DDBJ databases">
        <authorList>
            <person name="Gilbert D.G."/>
        </authorList>
    </citation>
    <scope>NUCLEOTIDE SEQUENCE</scope>
    <source>
        <strain evidence="4">Phyl III-seqv23</strain>
    </source>
</reference>
<feature type="domain" description="DUF2399" evidence="2">
    <location>
        <begin position="279"/>
        <end position="431"/>
    </location>
</feature>
<feature type="region of interest" description="Disordered" evidence="1">
    <location>
        <begin position="205"/>
        <end position="233"/>
    </location>
</feature>
<gene>
    <name evidence="4" type="ORF">PSS4_v1_2270007</name>
</gene>
<evidence type="ECO:0000259" key="3">
    <source>
        <dbReference type="Pfam" id="PF11796"/>
    </source>
</evidence>
<evidence type="ECO:0000313" key="4">
    <source>
        <dbReference type="EMBL" id="CUV21139.1"/>
    </source>
</evidence>
<protein>
    <submittedName>
        <fullName evidence="4">Uncharacterized protein</fullName>
    </submittedName>
</protein>
<feature type="domain" description="Conserved hypothetical protein CHP02679 N terminus" evidence="3">
    <location>
        <begin position="37"/>
        <end position="263"/>
    </location>
</feature>
<dbReference type="AlphaFoldDB" id="A0A0S4UFZ8"/>
<dbReference type="PATRIC" id="fig|305.109.peg.3798"/>
<dbReference type="InterPro" id="IPR024466">
    <property type="entry name" value="CHP02679_N"/>
</dbReference>
<proteinExistence type="predicted"/>
<dbReference type="Pfam" id="PF09664">
    <property type="entry name" value="DUF2399"/>
    <property type="match status" value="1"/>
</dbReference>
<organism evidence="4">
    <name type="scientific">Ralstonia solanacearum</name>
    <name type="common">Pseudomonas solanacearum</name>
    <dbReference type="NCBI Taxonomy" id="305"/>
    <lineage>
        <taxon>Bacteria</taxon>
        <taxon>Pseudomonadati</taxon>
        <taxon>Pseudomonadota</taxon>
        <taxon>Betaproteobacteria</taxon>
        <taxon>Burkholderiales</taxon>
        <taxon>Burkholderiaceae</taxon>
        <taxon>Ralstonia</taxon>
        <taxon>Ralstonia solanacearum species complex</taxon>
    </lineage>
</organism>
<accession>A0A0S4UFZ8</accession>
<dbReference type="Pfam" id="PF11796">
    <property type="entry name" value="DUF3323"/>
    <property type="match status" value="1"/>
</dbReference>
<dbReference type="NCBIfam" id="TIGR02679">
    <property type="entry name" value="TIGR02679 family protein"/>
    <property type="match status" value="1"/>
</dbReference>